<comment type="caution">
    <text evidence="1">The sequence shown here is derived from an EMBL/GenBank/DDBJ whole genome shotgun (WGS) entry which is preliminary data.</text>
</comment>
<accession>A0AAN6VC37</accession>
<evidence type="ECO:0000313" key="2">
    <source>
        <dbReference type="Proteomes" id="UP001302745"/>
    </source>
</evidence>
<dbReference type="SUPFAM" id="SSF89372">
    <property type="entry name" value="Fucose-specific lectin"/>
    <property type="match status" value="1"/>
</dbReference>
<keyword evidence="2" id="KW-1185">Reference proteome</keyword>
<gene>
    <name evidence="1" type="ORF">C8A00DRAFT_38741</name>
</gene>
<evidence type="ECO:0000313" key="1">
    <source>
        <dbReference type="EMBL" id="KAK4148682.1"/>
    </source>
</evidence>
<name>A0AAN6VC37_9PEZI</name>
<reference evidence="1" key="2">
    <citation type="submission" date="2023-05" db="EMBL/GenBank/DDBJ databases">
        <authorList>
            <consortium name="Lawrence Berkeley National Laboratory"/>
            <person name="Steindorff A."/>
            <person name="Hensen N."/>
            <person name="Bonometti L."/>
            <person name="Westerberg I."/>
            <person name="Brannstrom I.O."/>
            <person name="Guillou S."/>
            <person name="Cros-Aarteil S."/>
            <person name="Calhoun S."/>
            <person name="Haridas S."/>
            <person name="Kuo A."/>
            <person name="Mondo S."/>
            <person name="Pangilinan J."/>
            <person name="Riley R."/>
            <person name="Labutti K."/>
            <person name="Andreopoulos B."/>
            <person name="Lipzen A."/>
            <person name="Chen C."/>
            <person name="Yanf M."/>
            <person name="Daum C."/>
            <person name="Ng V."/>
            <person name="Clum A."/>
            <person name="Ohm R."/>
            <person name="Martin F."/>
            <person name="Silar P."/>
            <person name="Natvig D."/>
            <person name="Lalanne C."/>
            <person name="Gautier V."/>
            <person name="Ament-Velasquez S.L."/>
            <person name="Kruys A."/>
            <person name="Hutchinson M.I."/>
            <person name="Powell A.J."/>
            <person name="Barry K."/>
            <person name="Miller A.N."/>
            <person name="Grigoriev I.V."/>
            <person name="Debuchy R."/>
            <person name="Gladieux P."/>
            <person name="Thoren M.H."/>
            <person name="Johannesson H."/>
        </authorList>
    </citation>
    <scope>NUCLEOTIDE SEQUENCE</scope>
    <source>
        <strain evidence="1">CBS 538.74</strain>
    </source>
</reference>
<evidence type="ECO:0008006" key="3">
    <source>
        <dbReference type="Google" id="ProtNLM"/>
    </source>
</evidence>
<protein>
    <recommendedName>
        <fullName evidence="3">Fucose-specific lectin</fullName>
    </recommendedName>
</protein>
<dbReference type="EMBL" id="MU857285">
    <property type="protein sequence ID" value="KAK4148682.1"/>
    <property type="molecule type" value="Genomic_DNA"/>
</dbReference>
<dbReference type="Gene3D" id="2.120.10.70">
    <property type="entry name" value="Fucose-specific lectin"/>
    <property type="match status" value="1"/>
</dbReference>
<reference evidence="1" key="1">
    <citation type="journal article" date="2023" name="Mol. Phylogenet. Evol.">
        <title>Genome-scale phylogeny and comparative genomics of the fungal order Sordariales.</title>
        <authorList>
            <person name="Hensen N."/>
            <person name="Bonometti L."/>
            <person name="Westerberg I."/>
            <person name="Brannstrom I.O."/>
            <person name="Guillou S."/>
            <person name="Cros-Aarteil S."/>
            <person name="Calhoun S."/>
            <person name="Haridas S."/>
            <person name="Kuo A."/>
            <person name="Mondo S."/>
            <person name="Pangilinan J."/>
            <person name="Riley R."/>
            <person name="LaButti K."/>
            <person name="Andreopoulos B."/>
            <person name="Lipzen A."/>
            <person name="Chen C."/>
            <person name="Yan M."/>
            <person name="Daum C."/>
            <person name="Ng V."/>
            <person name="Clum A."/>
            <person name="Steindorff A."/>
            <person name="Ohm R.A."/>
            <person name="Martin F."/>
            <person name="Silar P."/>
            <person name="Natvig D.O."/>
            <person name="Lalanne C."/>
            <person name="Gautier V."/>
            <person name="Ament-Velasquez S.L."/>
            <person name="Kruys A."/>
            <person name="Hutchinson M.I."/>
            <person name="Powell A.J."/>
            <person name="Barry K."/>
            <person name="Miller A.N."/>
            <person name="Grigoriev I.V."/>
            <person name="Debuchy R."/>
            <person name="Gladieux P."/>
            <person name="Hiltunen Thoren M."/>
            <person name="Johannesson H."/>
        </authorList>
    </citation>
    <scope>NUCLEOTIDE SEQUENCE</scope>
    <source>
        <strain evidence="1">CBS 538.74</strain>
    </source>
</reference>
<dbReference type="Proteomes" id="UP001302745">
    <property type="component" value="Unassembled WGS sequence"/>
</dbReference>
<sequence length="771" mass="82549">MAQNLRAPFQSGMVLGMGFNSYTQSTCLNTAVTIKTTVAPDKPAVPQQVTYNRKLVDKLSQVSSNLNVSGTLSIKAGMFTGSGGGSYVDETTFSDSDLNFLIQVNVKNEHAELGPPDETFNLLANTTPGNFSTIYGDTYIFDIEQGGVFQAVVSMKITDNSSKSDIEANAQIAFSGISGGVDATGKVSVAKENLNKSTDMTIFAFWEGGGQVKQAEAAWSIDELIAVGGRFPDLCAATPSKSFVILKQYIHLASFQQQVKSISPLSYEDASLYTAMLLDDFLQYKAIWKELNNTIQGIEKNTIEFDPVAGHNPDPSIENAFKPSLAAKGGLLDAKNDLLTQTTGISSVVDDIAANPNIIKTFTPDSPPRYMDPVRWHLRLPATRKSALPPPPAPTSLDNRITLRGKAAVLAALPNNQHDIFAQGTDGSLWHKLSTPGVTPQDAEVWEYQGDSIALHSSCSPVCASVSSMTPNTPPTRYCFVITSASKLYSKSTDAQGKWTALQPIPGMAADTVPFTGALAVVARSNRIDLVALGVNSTLYWTSTTINNSTTTSPAPTWTPFTPLPGSSIRGQPLLIPNGVDASLSLVAIDLDSGLETNSLPPPNAPNPNTWSGWQAKPPNTILIDELSAVWPGHPDPNWKTQIDIMAVGESGRRGWEYQLLNGRWRGDFGAADLGKQGCRGPVTVVSGGVGREEFFVVADSGALWQATWNRDAGTEAGNSWRSVAAGPFRAGLPVVVRKDDGEWVVYLVEQGGKLGRLVSSGGKFGAWERV</sequence>
<organism evidence="1 2">
    <name type="scientific">Chaetomidium leptoderma</name>
    <dbReference type="NCBI Taxonomy" id="669021"/>
    <lineage>
        <taxon>Eukaryota</taxon>
        <taxon>Fungi</taxon>
        <taxon>Dikarya</taxon>
        <taxon>Ascomycota</taxon>
        <taxon>Pezizomycotina</taxon>
        <taxon>Sordariomycetes</taxon>
        <taxon>Sordariomycetidae</taxon>
        <taxon>Sordariales</taxon>
        <taxon>Chaetomiaceae</taxon>
        <taxon>Chaetomidium</taxon>
    </lineage>
</organism>
<proteinExistence type="predicted"/>
<dbReference type="AlphaFoldDB" id="A0AAN6VC37"/>